<dbReference type="InterPro" id="IPR003439">
    <property type="entry name" value="ABC_transporter-like_ATP-bd"/>
</dbReference>
<dbReference type="InterPro" id="IPR036640">
    <property type="entry name" value="ABC1_TM_sf"/>
</dbReference>
<organism evidence="10 11">
    <name type="scientific">Oryzomonas rubra</name>
    <dbReference type="NCBI Taxonomy" id="2509454"/>
    <lineage>
        <taxon>Bacteria</taxon>
        <taxon>Pseudomonadati</taxon>
        <taxon>Thermodesulfobacteriota</taxon>
        <taxon>Desulfuromonadia</taxon>
        <taxon>Geobacterales</taxon>
        <taxon>Geobacteraceae</taxon>
        <taxon>Oryzomonas</taxon>
    </lineage>
</organism>
<gene>
    <name evidence="10" type="primary">cydC</name>
    <name evidence="10" type="ORF">ET418_00935</name>
</gene>
<dbReference type="Pfam" id="PF00005">
    <property type="entry name" value="ABC_tran"/>
    <property type="match status" value="1"/>
</dbReference>
<comment type="subcellular location">
    <subcellularLocation>
        <location evidence="1">Cell membrane</location>
        <topology evidence="1">Multi-pass membrane protein</topology>
    </subcellularLocation>
</comment>
<dbReference type="Gene3D" id="1.20.1560.10">
    <property type="entry name" value="ABC transporter type 1, transmembrane domain"/>
    <property type="match status" value="1"/>
</dbReference>
<feature type="transmembrane region" description="Helical" evidence="7">
    <location>
        <begin position="163"/>
        <end position="183"/>
    </location>
</feature>
<dbReference type="GO" id="GO:0016887">
    <property type="term" value="F:ATP hydrolysis activity"/>
    <property type="evidence" value="ECO:0007669"/>
    <property type="project" value="InterPro"/>
</dbReference>
<accession>A0A5A9XRE6</accession>
<dbReference type="InterPro" id="IPR017871">
    <property type="entry name" value="ABC_transporter-like_CS"/>
</dbReference>
<dbReference type="EMBL" id="SRSD01000001">
    <property type="protein sequence ID" value="KAA0895115.1"/>
    <property type="molecule type" value="Genomic_DNA"/>
</dbReference>
<dbReference type="CDD" id="cd18585">
    <property type="entry name" value="ABC_6TM_CydC"/>
    <property type="match status" value="1"/>
</dbReference>
<evidence type="ECO:0000313" key="11">
    <source>
        <dbReference type="Proteomes" id="UP000324298"/>
    </source>
</evidence>
<feature type="transmembrane region" description="Helical" evidence="7">
    <location>
        <begin position="239"/>
        <end position="268"/>
    </location>
</feature>
<dbReference type="InterPro" id="IPR011527">
    <property type="entry name" value="ABC1_TM_dom"/>
</dbReference>
<feature type="transmembrane region" description="Helical" evidence="7">
    <location>
        <begin position="41"/>
        <end position="60"/>
    </location>
</feature>
<evidence type="ECO:0000259" key="8">
    <source>
        <dbReference type="PROSITE" id="PS50893"/>
    </source>
</evidence>
<dbReference type="PANTHER" id="PTHR24221">
    <property type="entry name" value="ATP-BINDING CASSETTE SUB-FAMILY B"/>
    <property type="match status" value="1"/>
</dbReference>
<feature type="domain" description="ABC transporter" evidence="8">
    <location>
        <begin position="338"/>
        <end position="572"/>
    </location>
</feature>
<dbReference type="InterPro" id="IPR003593">
    <property type="entry name" value="AAA+_ATPase"/>
</dbReference>
<name>A0A5A9XRE6_9BACT</name>
<dbReference type="RefSeq" id="WP_149305698.1">
    <property type="nucleotide sequence ID" value="NZ_SRSD01000001.1"/>
</dbReference>
<dbReference type="GO" id="GO:0034775">
    <property type="term" value="P:glutathione transmembrane transport"/>
    <property type="evidence" value="ECO:0007669"/>
    <property type="project" value="InterPro"/>
</dbReference>
<keyword evidence="4" id="KW-0067">ATP-binding</keyword>
<reference evidence="10 11" key="1">
    <citation type="submission" date="2019-04" db="EMBL/GenBank/DDBJ databases">
        <title>Geobacter ruber sp. nov., ferric-reducing bacteria isolated from paddy soil.</title>
        <authorList>
            <person name="Xu Z."/>
            <person name="Masuda Y."/>
            <person name="Itoh H."/>
            <person name="Senoo K."/>
        </authorList>
    </citation>
    <scope>NUCLEOTIDE SEQUENCE [LARGE SCALE GENOMIC DNA]</scope>
    <source>
        <strain evidence="10 11">Red88</strain>
    </source>
</reference>
<dbReference type="GO" id="GO:0140359">
    <property type="term" value="F:ABC-type transporter activity"/>
    <property type="evidence" value="ECO:0007669"/>
    <property type="project" value="InterPro"/>
</dbReference>
<dbReference type="AlphaFoldDB" id="A0A5A9XRE6"/>
<dbReference type="PROSITE" id="PS50929">
    <property type="entry name" value="ABC_TM1F"/>
    <property type="match status" value="1"/>
</dbReference>
<dbReference type="PROSITE" id="PS50893">
    <property type="entry name" value="ABC_TRANSPORTER_2"/>
    <property type="match status" value="1"/>
</dbReference>
<dbReference type="GO" id="GO:0045454">
    <property type="term" value="P:cell redox homeostasis"/>
    <property type="evidence" value="ECO:0007669"/>
    <property type="project" value="InterPro"/>
</dbReference>
<evidence type="ECO:0000256" key="1">
    <source>
        <dbReference type="ARBA" id="ARBA00004651"/>
    </source>
</evidence>
<dbReference type="InterPro" id="IPR039421">
    <property type="entry name" value="Type_1_exporter"/>
</dbReference>
<evidence type="ECO:0000256" key="5">
    <source>
        <dbReference type="ARBA" id="ARBA00022989"/>
    </source>
</evidence>
<feature type="transmembrane region" description="Helical" evidence="7">
    <location>
        <begin position="132"/>
        <end position="157"/>
    </location>
</feature>
<dbReference type="GO" id="GO:0005524">
    <property type="term" value="F:ATP binding"/>
    <property type="evidence" value="ECO:0007669"/>
    <property type="project" value="UniProtKB-KW"/>
</dbReference>
<dbReference type="SMART" id="SM00382">
    <property type="entry name" value="AAA"/>
    <property type="match status" value="1"/>
</dbReference>
<evidence type="ECO:0000259" key="9">
    <source>
        <dbReference type="PROSITE" id="PS50929"/>
    </source>
</evidence>
<protein>
    <submittedName>
        <fullName evidence="10">Thiol reductant ABC exporter subunit CydC</fullName>
    </submittedName>
</protein>
<evidence type="ECO:0000256" key="2">
    <source>
        <dbReference type="ARBA" id="ARBA00022692"/>
    </source>
</evidence>
<evidence type="ECO:0000313" key="10">
    <source>
        <dbReference type="EMBL" id="KAA0895115.1"/>
    </source>
</evidence>
<keyword evidence="11" id="KW-1185">Reference proteome</keyword>
<evidence type="ECO:0000256" key="7">
    <source>
        <dbReference type="SAM" id="Phobius"/>
    </source>
</evidence>
<comment type="caution">
    <text evidence="10">The sequence shown here is derived from an EMBL/GenBank/DDBJ whole genome shotgun (WGS) entry which is preliminary data.</text>
</comment>
<dbReference type="NCBIfam" id="TIGR02868">
    <property type="entry name" value="CydC"/>
    <property type="match status" value="1"/>
</dbReference>
<proteinExistence type="predicted"/>
<keyword evidence="3" id="KW-0547">Nucleotide-binding</keyword>
<feature type="transmembrane region" description="Helical" evidence="7">
    <location>
        <begin position="12"/>
        <end position="35"/>
    </location>
</feature>
<dbReference type="SUPFAM" id="SSF90123">
    <property type="entry name" value="ABC transporter transmembrane region"/>
    <property type="match status" value="1"/>
</dbReference>
<keyword evidence="2 7" id="KW-0812">Transmembrane</keyword>
<keyword evidence="5 7" id="KW-1133">Transmembrane helix</keyword>
<dbReference type="PROSITE" id="PS00211">
    <property type="entry name" value="ABC_TRANSPORTER_1"/>
    <property type="match status" value="1"/>
</dbReference>
<evidence type="ECO:0000256" key="3">
    <source>
        <dbReference type="ARBA" id="ARBA00022741"/>
    </source>
</evidence>
<dbReference type="Pfam" id="PF00664">
    <property type="entry name" value="ABC_membrane"/>
    <property type="match status" value="1"/>
</dbReference>
<keyword evidence="6 7" id="KW-0472">Membrane</keyword>
<dbReference type="InterPro" id="IPR014223">
    <property type="entry name" value="ABC_CydC/D"/>
</dbReference>
<dbReference type="InterPro" id="IPR027417">
    <property type="entry name" value="P-loop_NTPase"/>
</dbReference>
<evidence type="ECO:0000256" key="4">
    <source>
        <dbReference type="ARBA" id="ARBA00022840"/>
    </source>
</evidence>
<dbReference type="Proteomes" id="UP000324298">
    <property type="component" value="Unassembled WGS sequence"/>
</dbReference>
<dbReference type="GO" id="GO:0005886">
    <property type="term" value="C:plasma membrane"/>
    <property type="evidence" value="ECO:0007669"/>
    <property type="project" value="UniProtKB-SubCell"/>
</dbReference>
<feature type="domain" description="ABC transmembrane type-1" evidence="9">
    <location>
        <begin position="19"/>
        <end position="305"/>
    </location>
</feature>
<evidence type="ECO:0000256" key="6">
    <source>
        <dbReference type="ARBA" id="ARBA00023136"/>
    </source>
</evidence>
<dbReference type="SUPFAM" id="SSF52540">
    <property type="entry name" value="P-loop containing nucleoside triphosphate hydrolases"/>
    <property type="match status" value="1"/>
</dbReference>
<dbReference type="Gene3D" id="3.40.50.300">
    <property type="entry name" value="P-loop containing nucleotide triphosphate hydrolases"/>
    <property type="match status" value="1"/>
</dbReference>
<sequence length="598" mass="64239">MRDILRLLKLAWPYRAWLLAALGLSLVTLFANVGLLALSGWFIAAMALAGINGTPINYHYPAAGIRTLAIGRTLGRYAERVVSHQASLRLLAGLRVWIYRRIEPLAPARLESYASGDLLSRIRADIDSLDNFYLRLLAPVLTALCSSLLFILFLWYFSSAVALATGALLLAAGGFLPLAVHLLGRKPGARVTQTSAELRTAVVDGLRGMEELLAYGAAGRQKERVVELNRRLLADQARLAGLAGVSAGGVGLCSGLALWLALVISIPLVRAGSLTGPQMVMLALFCQAAFEAVLPLPPAFRLLGQTLAAARRIFSLADETPAVNEPREPAQLPETPLLTLRGVGFSYGDGAATLEGIDLDLAPGRKVAVVGTSGAGKSTLLALLLRFREYDSGSITLAGREIREYDGETVRRLMAVASQQPFLFNATLRENLLIARPEANEEEIIAAADIAGVHDEIAAFAQGYDTSAGEGGVKLSGGQIRRLAIARAILKDSPVLLLDEPTEGVDAAAARSLLERVFSYAEGRALLVITHSRIGLEAMDEVLLMDEGRIVERGNHAELLARSRRYRDMWELDGGMLESGGRERADCAENVLNVDLPL</sequence>
<dbReference type="PANTHER" id="PTHR24221:SF654">
    <property type="entry name" value="ATP-BINDING CASSETTE SUB-FAMILY B MEMBER 6"/>
    <property type="match status" value="1"/>
</dbReference>
<dbReference type="OrthoDB" id="9760168at2"/>